<keyword evidence="1" id="KW-0812">Transmembrane</keyword>
<proteinExistence type="predicted"/>
<evidence type="ECO:0000313" key="3">
    <source>
        <dbReference type="Proteomes" id="UP000008418"/>
    </source>
</evidence>
<protein>
    <submittedName>
        <fullName evidence="2">Uncharacterized protein</fullName>
    </submittedName>
</protein>
<dbReference type="EMBL" id="JF937105">
    <property type="protein sequence ID" value="AEK10062.1"/>
    <property type="molecule type" value="Genomic_DNA"/>
</dbReference>
<dbReference type="RefSeq" id="YP_009605142.1">
    <property type="nucleotide sequence ID" value="NC_041971.1"/>
</dbReference>
<dbReference type="KEGG" id="vg:40081087"/>
<keyword evidence="3" id="KW-1185">Reference proteome</keyword>
<keyword evidence="1" id="KW-0472">Membrane</keyword>
<accession>G1D5L4</accession>
<name>G1D5L4_9CAUD</name>
<sequence length="55" mass="5734">MAMRKLLALIVTVALFIVAMNIGAYAAVVSPWLAVLVVAAGTIGAVYMFPVVRGN</sequence>
<reference evidence="2 3" key="1">
    <citation type="journal article" date="2011" name="PLoS ONE">
        <title>Cluster K Mycobacteriophages: Insights into the Evolutionary Origins of Mycobacteriophage TM4.</title>
        <authorList>
            <person name="Pope W.H."/>
            <person name="Ferreira C.M."/>
            <person name="Jacobs-Sera D."/>
            <person name="Benjamin R.C."/>
            <person name="Davis A.J."/>
            <person name="Dejong R.J."/>
            <person name="Elgin S.C."/>
            <person name="Guilfoile F.R."/>
            <person name="Forsyth M.H."/>
            <person name="Harris A.D."/>
            <person name="Harvey S.E."/>
            <person name="Hughes L.E."/>
            <person name="Hynes P.M."/>
            <person name="Jackson A.S."/>
            <person name="Jalal M.D."/>
            <person name="Macmurray E.A."/>
            <person name="Manley C.M."/>
            <person name="McDonough M.J."/>
            <person name="Mosier J.L."/>
            <person name="Osterbann L.J."/>
            <person name="Rabinowitz H.S."/>
            <person name="Rhyan C.N."/>
            <person name="Russell D.A."/>
            <person name="Saha M.S."/>
            <person name="Shaffer C.D."/>
            <person name="Simon S.E."/>
            <person name="Sims E.F."/>
            <person name="Tovar I.G."/>
            <person name="Weisser E.G."/>
            <person name="Wertz J.T."/>
            <person name="Weston-Hafer K.A."/>
            <person name="Williamson K.E."/>
            <person name="Zhang B."/>
            <person name="Cresawn S.G."/>
            <person name="Jain P."/>
            <person name="Piuri M."/>
            <person name="Jacobs W.R.Jr."/>
            <person name="Hendrix R.W."/>
            <person name="Hatfull G.F."/>
        </authorList>
    </citation>
    <scope>NUCLEOTIDE SEQUENCE [LARGE SCALE GENOMIC DNA]</scope>
    <source>
        <strain evidence="2">Rey</strain>
    </source>
</reference>
<organism evidence="2 3">
    <name type="scientific">Mycobacterium phage Rey</name>
    <dbReference type="NCBI Taxonomy" id="1034115"/>
    <lineage>
        <taxon>Viruses</taxon>
        <taxon>Duplodnaviria</taxon>
        <taxon>Heunggongvirae</taxon>
        <taxon>Uroviricota</taxon>
        <taxon>Caudoviricetes</taxon>
        <taxon>Vilmaviridae</taxon>
        <taxon>Mclasvirinae</taxon>
        <taxon>Reyvirus</taxon>
        <taxon>Reyvirus rey</taxon>
    </lineage>
</organism>
<dbReference type="GeneID" id="40081087"/>
<evidence type="ECO:0000313" key="2">
    <source>
        <dbReference type="EMBL" id="AEK10062.1"/>
    </source>
</evidence>
<evidence type="ECO:0000256" key="1">
    <source>
        <dbReference type="SAM" id="Phobius"/>
    </source>
</evidence>
<dbReference type="Proteomes" id="UP000008418">
    <property type="component" value="Segment"/>
</dbReference>
<keyword evidence="1" id="KW-1133">Transmembrane helix</keyword>
<feature type="transmembrane region" description="Helical" evidence="1">
    <location>
        <begin position="36"/>
        <end position="52"/>
    </location>
</feature>
<gene>
    <name evidence="2" type="primary">174</name>
    <name evidence="2" type="ORF">PBI_REY_174</name>
</gene>